<proteinExistence type="predicted"/>
<evidence type="ECO:0000313" key="1">
    <source>
        <dbReference type="EMBL" id="AKH48483.1"/>
    </source>
</evidence>
<dbReference type="EMBL" id="KR029604">
    <property type="protein sequence ID" value="AKH48483.1"/>
    <property type="molecule type" value="Genomic_DNA"/>
</dbReference>
<protein>
    <submittedName>
        <fullName evidence="1">Uncharacterized protein</fullName>
    </submittedName>
</protein>
<sequence length="101" mass="12065">MSIVNSYKSYITDTKMTKKKLPYKKVRVIWQDICSSSQWYDDLTDVDKFSYSWCEDIGYLYYKDSKVLKIFTSYSYDEDKLSIGNITAYPRSVVKKILYEK</sequence>
<organism evidence="1">
    <name type="scientific">uncultured marine virus</name>
    <dbReference type="NCBI Taxonomy" id="186617"/>
    <lineage>
        <taxon>Viruses</taxon>
        <taxon>environmental samples</taxon>
    </lineage>
</organism>
<accession>A0A0F7LAC2</accession>
<reference evidence="1" key="2">
    <citation type="submission" date="2015-03" db="EMBL/GenBank/DDBJ databases">
        <authorList>
            <person name="Chow C.-E.T."/>
            <person name="Winget D.M."/>
            <person name="White R.A.III."/>
            <person name="Hallam S.J."/>
            <person name="Suttle C.A."/>
        </authorList>
    </citation>
    <scope>NUCLEOTIDE SEQUENCE</scope>
    <source>
        <strain evidence="1">Oxic1_9</strain>
    </source>
</reference>
<name>A0A0F7LAC2_9VIRU</name>
<reference evidence="1" key="1">
    <citation type="journal article" date="2015" name="Front. Microbiol.">
        <title>Combining genomic sequencing methods to explore viral diversity and reveal potential virus-host interactions.</title>
        <authorList>
            <person name="Chow C.E."/>
            <person name="Winget D.M."/>
            <person name="White R.A.III."/>
            <person name="Hallam S.J."/>
            <person name="Suttle C.A."/>
        </authorList>
    </citation>
    <scope>NUCLEOTIDE SEQUENCE</scope>
    <source>
        <strain evidence="1">Oxic1_9</strain>
    </source>
</reference>